<gene>
    <name evidence="2" type="ORF">D9611_008866</name>
</gene>
<organism evidence="2 3">
    <name type="scientific">Ephemerocybe angulata</name>
    <dbReference type="NCBI Taxonomy" id="980116"/>
    <lineage>
        <taxon>Eukaryota</taxon>
        <taxon>Fungi</taxon>
        <taxon>Dikarya</taxon>
        <taxon>Basidiomycota</taxon>
        <taxon>Agaricomycotina</taxon>
        <taxon>Agaricomycetes</taxon>
        <taxon>Agaricomycetidae</taxon>
        <taxon>Agaricales</taxon>
        <taxon>Agaricineae</taxon>
        <taxon>Psathyrellaceae</taxon>
        <taxon>Ephemerocybe</taxon>
    </lineage>
</organism>
<name>A0A8H5C0W7_9AGAR</name>
<dbReference type="PANTHER" id="PTHR19959">
    <property type="entry name" value="KINESIN LIGHT CHAIN"/>
    <property type="match status" value="1"/>
</dbReference>
<dbReference type="AlphaFoldDB" id="A0A8H5C0W7"/>
<evidence type="ECO:0000313" key="3">
    <source>
        <dbReference type="Proteomes" id="UP000541558"/>
    </source>
</evidence>
<accession>A0A8H5C0W7</accession>
<proteinExistence type="predicted"/>
<dbReference type="PANTHER" id="PTHR19959:SF119">
    <property type="entry name" value="FUNGAL LIPASE-LIKE DOMAIN-CONTAINING PROTEIN"/>
    <property type="match status" value="1"/>
</dbReference>
<dbReference type="SUPFAM" id="SSF48452">
    <property type="entry name" value="TPR-like"/>
    <property type="match status" value="2"/>
</dbReference>
<dbReference type="Pfam" id="PF13374">
    <property type="entry name" value="TPR_10"/>
    <property type="match status" value="1"/>
</dbReference>
<sequence>MAFVQIFIKVGDREDLTGMKLPLVKESSRRWKMRGSIEFPPGVDGISCAAIRDEGDDVGLIHLDFTLLQTEAVMSPSFKMGTRDPQLGLVMSFELHIVLSKLTLGEDSLPEDFRRRGEALTSQFRTTKNIADIDEAILALDKAMQLETEDYPGLVCTLTSLATSLQLRFDQTRNVDDISKAISLQQKAIQFSPNGSIAIPHTLRDLGISLTCRFQREGNLQDLSDAISAQRKSIDLADKDLQPSLSERLKDLALALDKHFNCTGEIGSIDEAIVIQKRSVEVAEAAELPSHLDLLHSLLQARYELLGNLRDVEEAITACQKAVNLTPQSDTELPSRLAGLGVSFQSLFLRTGDPQGIAKAISAQQKSVQLALTCHQDTISFLTNLGNSFGCRYDHNGDLPDLEEAISTAKKVVGLTPDDHKDLPARLNNLGMALYQHFLVTKNPPDIAESISALRKAIKLIPDEHVQRPGILSTLGNALQTRFQSFRNLPDIAESIAAHKLAIELTPEGHAIPGRLSNLGYAFLSRFGQTLALSDIDEAILTFRKVIELTPEGNADLVRTLVNLAWAYRGRWVVTRNSEDFDGSISTFKSIAGRTFAHPRARMQSAASWARMLHHHHPESPDIVPAFDTAVAMIALSAGLEQTVESRYSQLQGASGLVPLEAAAIACQLNRPDKALEWLEQGRCLVWNQLNHLRVPMDDLKAHDASLAQSISDVAKQLENAGSARAPPHIDMSFSEKITVEDDARVHLDLARQWDALLGAARAIPGFETFLLPSPSSALLQNLPDSGAVVVINVDVERCDAMALLAGLDKPVHIPLPKFSLEKADQYRRSLDKQLQLHGLCVREGEANNHVSERALVPLQKKRAPGEDVVKQVLENLWNEVMKPILDSLGHSRIEESSGKLPPRIWLCPTGTLSFLPIHAAGIYGNSHSESILDYAIPSYTPTIAALTTRVSNRRCIDKEASGLFLTSQPNAPGAPSIPGTTEEVQSIHRKATEDGIRVLLLEGSAVTVDECLEHMEHFSCIHLACHAFQDAGDPLHSRFRFHNGSLDLATIIQRDLKNADLAFLSACQTGTGEETLSDEAVHLAAGMLAAGYRRVVATMWSIGDEHASEVAKDFYEYLCTHREAGSGDSGLDGSLSAYALHHSIMKLRKRLDSSEQSFLAWIPYVHFGY</sequence>
<dbReference type="EMBL" id="JAACJK010000112">
    <property type="protein sequence ID" value="KAF5331957.1"/>
    <property type="molecule type" value="Genomic_DNA"/>
</dbReference>
<evidence type="ECO:0000313" key="2">
    <source>
        <dbReference type="EMBL" id="KAF5331957.1"/>
    </source>
</evidence>
<reference evidence="2 3" key="1">
    <citation type="journal article" date="2020" name="ISME J.">
        <title>Uncovering the hidden diversity of litter-decomposition mechanisms in mushroom-forming fungi.</title>
        <authorList>
            <person name="Floudas D."/>
            <person name="Bentzer J."/>
            <person name="Ahren D."/>
            <person name="Johansson T."/>
            <person name="Persson P."/>
            <person name="Tunlid A."/>
        </authorList>
    </citation>
    <scope>NUCLEOTIDE SEQUENCE [LARGE SCALE GENOMIC DNA]</scope>
    <source>
        <strain evidence="2 3">CBS 175.51</strain>
    </source>
</reference>
<dbReference type="Pfam" id="PF12770">
    <property type="entry name" value="CHAT"/>
    <property type="match status" value="1"/>
</dbReference>
<dbReference type="Proteomes" id="UP000541558">
    <property type="component" value="Unassembled WGS sequence"/>
</dbReference>
<keyword evidence="3" id="KW-1185">Reference proteome</keyword>
<comment type="caution">
    <text evidence="2">The sequence shown here is derived from an EMBL/GenBank/DDBJ whole genome shotgun (WGS) entry which is preliminary data.</text>
</comment>
<feature type="domain" description="CHAT" evidence="1">
    <location>
        <begin position="872"/>
        <end position="1124"/>
    </location>
</feature>
<evidence type="ECO:0000259" key="1">
    <source>
        <dbReference type="Pfam" id="PF12770"/>
    </source>
</evidence>
<protein>
    <recommendedName>
        <fullName evidence="1">CHAT domain-containing protein</fullName>
    </recommendedName>
</protein>
<dbReference type="OrthoDB" id="9991317at2759"/>
<dbReference type="InterPro" id="IPR011990">
    <property type="entry name" value="TPR-like_helical_dom_sf"/>
</dbReference>
<dbReference type="Gene3D" id="1.25.40.10">
    <property type="entry name" value="Tetratricopeptide repeat domain"/>
    <property type="match status" value="2"/>
</dbReference>
<dbReference type="InterPro" id="IPR024983">
    <property type="entry name" value="CHAT_dom"/>
</dbReference>